<reference evidence="1 2" key="2">
    <citation type="submission" date="2020-06" db="EMBL/GenBank/DDBJ databases">
        <title>Halomonas songnenensis sp. nov., a moderately halophilic bacterium isolated from saline and alkaline soils.</title>
        <authorList>
            <person name="Jiang J."/>
            <person name="Pan Y."/>
        </authorList>
    </citation>
    <scope>NUCLEOTIDE SEQUENCE [LARGE SCALE GENOMIC DNA]</scope>
    <source>
        <strain evidence="1 2">TBZ9</strain>
    </source>
</reference>
<comment type="caution">
    <text evidence="1">The sequence shown here is derived from an EMBL/GenBank/DDBJ whole genome shotgun (WGS) entry which is preliminary data.</text>
</comment>
<keyword evidence="2" id="KW-1185">Reference proteome</keyword>
<evidence type="ECO:0000313" key="2">
    <source>
        <dbReference type="Proteomes" id="UP000588806"/>
    </source>
</evidence>
<proteinExistence type="predicted"/>
<organism evidence="1 2">
    <name type="scientific">Vreelandella azerica</name>
    <dbReference type="NCBI Taxonomy" id="2732867"/>
    <lineage>
        <taxon>Bacteria</taxon>
        <taxon>Pseudomonadati</taxon>
        <taxon>Pseudomonadota</taxon>
        <taxon>Gammaproteobacteria</taxon>
        <taxon>Oceanospirillales</taxon>
        <taxon>Halomonadaceae</taxon>
        <taxon>Vreelandella</taxon>
    </lineage>
</organism>
<reference evidence="1 2" key="1">
    <citation type="submission" date="2020-05" db="EMBL/GenBank/DDBJ databases">
        <authorList>
            <person name="Ruan W."/>
            <person name="Jeon C.O."/>
            <person name="Chun B.H."/>
        </authorList>
    </citation>
    <scope>NUCLEOTIDE SEQUENCE [LARGE SCALE GENOMIC DNA]</scope>
    <source>
        <strain evidence="1 2">TBZ9</strain>
    </source>
</reference>
<dbReference type="EMBL" id="JABFHI010000003">
    <property type="protein sequence ID" value="NOG31883.1"/>
    <property type="molecule type" value="Genomic_DNA"/>
</dbReference>
<evidence type="ECO:0000313" key="1">
    <source>
        <dbReference type="EMBL" id="NOG31883.1"/>
    </source>
</evidence>
<name>A0A7Y3TXB2_9GAMM</name>
<gene>
    <name evidence="1" type="ORF">HLB35_09110</name>
</gene>
<dbReference type="Proteomes" id="UP000588806">
    <property type="component" value="Unassembled WGS sequence"/>
</dbReference>
<sequence length="60" mass="6881">MRHKDDLLGSQFREKFLFLNERSNKIRTLPAGFKAGTEILRQENGDSTLIGHKNARETGH</sequence>
<dbReference type="AlphaFoldDB" id="A0A7Y3TXB2"/>
<accession>A0A7Y3TXB2</accession>
<protein>
    <submittedName>
        <fullName evidence="1">Uncharacterized protein</fullName>
    </submittedName>
</protein>
<dbReference type="RefSeq" id="WP_171702346.1">
    <property type="nucleotide sequence ID" value="NZ_JABFHI010000003.1"/>
</dbReference>